<proteinExistence type="predicted"/>
<keyword evidence="2" id="KW-1185">Reference proteome</keyword>
<dbReference type="AlphaFoldDB" id="A0AAF0CBI1"/>
<organism evidence="1 2">
    <name type="scientific">Thalassomonas viridans</name>
    <dbReference type="NCBI Taxonomy" id="137584"/>
    <lineage>
        <taxon>Bacteria</taxon>
        <taxon>Pseudomonadati</taxon>
        <taxon>Pseudomonadota</taxon>
        <taxon>Gammaproteobacteria</taxon>
        <taxon>Alteromonadales</taxon>
        <taxon>Colwelliaceae</taxon>
        <taxon>Thalassomonas</taxon>
    </lineage>
</organism>
<dbReference type="RefSeq" id="WP_161797891.1">
    <property type="nucleotide sequence ID" value="NZ_CP059733.1"/>
</dbReference>
<gene>
    <name evidence="1" type="ORF">SG34_011430</name>
</gene>
<reference evidence="1 2" key="2">
    <citation type="journal article" date="2022" name="Mar. Drugs">
        <title>Bioassay-Guided Fractionation Leads to the Detection of Cholic Acid Generated by the Rare Thalassomonas sp.</title>
        <authorList>
            <person name="Pheiffer F."/>
            <person name="Schneider Y.K."/>
            <person name="Hansen E.H."/>
            <person name="Andersen J.H."/>
            <person name="Isaksson J."/>
            <person name="Busche T."/>
            <person name="R C."/>
            <person name="Kalinowski J."/>
            <person name="Zyl L.V."/>
            <person name="Trindade M."/>
        </authorList>
    </citation>
    <scope>NUCLEOTIDE SEQUENCE [LARGE SCALE GENOMIC DNA]</scope>
    <source>
        <strain evidence="1 2">XOM25</strain>
    </source>
</reference>
<dbReference type="KEGG" id="tvd:SG34_011430"/>
<evidence type="ECO:0000313" key="2">
    <source>
        <dbReference type="Proteomes" id="UP000032352"/>
    </source>
</evidence>
<sequence>MSQSFHEHLSELTVRYNNDELNEEELREYKALAELMKSVLRVYHLQYLAEKTQKP</sequence>
<evidence type="ECO:0000313" key="1">
    <source>
        <dbReference type="EMBL" id="WDE07441.1"/>
    </source>
</evidence>
<protein>
    <submittedName>
        <fullName evidence="1">Uncharacterized protein</fullName>
    </submittedName>
</protein>
<accession>A0AAF0CBI1</accession>
<dbReference type="EMBL" id="CP059733">
    <property type="protein sequence ID" value="WDE07441.1"/>
    <property type="molecule type" value="Genomic_DNA"/>
</dbReference>
<name>A0AAF0CBI1_9GAMM</name>
<dbReference type="Proteomes" id="UP000032352">
    <property type="component" value="Chromosome"/>
</dbReference>
<reference evidence="1 2" key="1">
    <citation type="journal article" date="2015" name="Genome Announc.">
        <title>Draft Genome Sequences of Marine Isolates of Thalassomonas viridans and Thalassomonas actiniarum.</title>
        <authorList>
            <person name="Olonade I."/>
            <person name="van Zyl L.J."/>
            <person name="Trindade M."/>
        </authorList>
    </citation>
    <scope>NUCLEOTIDE SEQUENCE [LARGE SCALE GENOMIC DNA]</scope>
    <source>
        <strain evidence="1 2">XOM25</strain>
    </source>
</reference>